<evidence type="ECO:0000256" key="2">
    <source>
        <dbReference type="ARBA" id="ARBA00022448"/>
    </source>
</evidence>
<proteinExistence type="inferred from homology"/>
<comment type="similarity">
    <text evidence="1">Belongs to the ABC transporter superfamily.</text>
</comment>
<dbReference type="Gene3D" id="3.40.50.300">
    <property type="entry name" value="P-loop containing nucleotide triphosphate hydrolases"/>
    <property type="match status" value="2"/>
</dbReference>
<accession>A0ABT1C6K1</accession>
<dbReference type="NCBIfam" id="NF007739">
    <property type="entry name" value="PRK10419.1"/>
    <property type="match status" value="2"/>
</dbReference>
<comment type="caution">
    <text evidence="6">The sequence shown here is derived from an EMBL/GenBank/DDBJ whole genome shotgun (WGS) entry which is preliminary data.</text>
</comment>
<sequence>MSLLALQNLSVTIDGKPILRGIDLSVESGRTVALVGESGSGKSMTALSVMRLLPRNAAASGTITLSGIDLMHATERQMCTLRGGRVGMVFQEPMTALNPVKTIGEQIAEGIRIHLRSTFREAQDRAAGMLDRVGLPGMLHRYPHELSGGQRQRVDIAIACAAEPELLIADEPTSALDVVIQKQILDLLQNLASERGMGLLLISHDLAVVADRADEIVVLKDGAVVEHGKTIDTLRTPAHPYTLELTRASSRLPARPRRHEAALSPLLETRNLTRDYVERRTSWLTPRQPFRAVDSASLSIEPGQSVALVGRSGCGKSTLARMILGLDRPTSGEILFEGKPLHLEDRQGLNEARRAMQVVFQDPYGSFDPRQTVEKLVAEPLHLLPQRLGKAERHERVAEALAQVGLSAESLSRYPHEFSGGQRQRLAIARAIILRPKLIIADEPVSALDVSIRARILELFADLNARLGVAYLFITHDLQVARAVADEVLVMDNGHIVERGPPSNVFDRPQTEPAKALVAATPDLGRTLAQHSAI</sequence>
<evidence type="ECO:0000256" key="3">
    <source>
        <dbReference type="ARBA" id="ARBA00022741"/>
    </source>
</evidence>
<dbReference type="InterPro" id="IPR003439">
    <property type="entry name" value="ABC_transporter-like_ATP-bd"/>
</dbReference>
<protein>
    <submittedName>
        <fullName evidence="6">Dipeptide ABC transporter ATP-binding protein</fullName>
    </submittedName>
</protein>
<keyword evidence="7" id="KW-1185">Reference proteome</keyword>
<dbReference type="GO" id="GO:0005524">
    <property type="term" value="F:ATP binding"/>
    <property type="evidence" value="ECO:0007669"/>
    <property type="project" value="UniProtKB-KW"/>
</dbReference>
<dbReference type="InterPro" id="IPR017871">
    <property type="entry name" value="ABC_transporter-like_CS"/>
</dbReference>
<dbReference type="PANTHER" id="PTHR43776">
    <property type="entry name" value="TRANSPORT ATP-BINDING PROTEIN"/>
    <property type="match status" value="1"/>
</dbReference>
<evidence type="ECO:0000313" key="7">
    <source>
        <dbReference type="Proteomes" id="UP001205906"/>
    </source>
</evidence>
<gene>
    <name evidence="6" type="ORF">NGM99_09920</name>
</gene>
<evidence type="ECO:0000313" key="6">
    <source>
        <dbReference type="EMBL" id="MCO6050108.1"/>
    </source>
</evidence>
<dbReference type="InterPro" id="IPR050319">
    <property type="entry name" value="ABC_transp_ATP-bind"/>
</dbReference>
<keyword evidence="3" id="KW-0547">Nucleotide-binding</keyword>
<dbReference type="PROSITE" id="PS50893">
    <property type="entry name" value="ABC_TRANSPORTER_2"/>
    <property type="match status" value="2"/>
</dbReference>
<keyword evidence="2" id="KW-0813">Transport</keyword>
<evidence type="ECO:0000256" key="1">
    <source>
        <dbReference type="ARBA" id="ARBA00005417"/>
    </source>
</evidence>
<dbReference type="SUPFAM" id="SSF52540">
    <property type="entry name" value="P-loop containing nucleoside triphosphate hydrolases"/>
    <property type="match status" value="2"/>
</dbReference>
<dbReference type="Pfam" id="PF00005">
    <property type="entry name" value="ABC_tran"/>
    <property type="match status" value="2"/>
</dbReference>
<dbReference type="CDD" id="cd03257">
    <property type="entry name" value="ABC_NikE_OppD_transporters"/>
    <property type="match status" value="2"/>
</dbReference>
<dbReference type="NCBIfam" id="NF008453">
    <property type="entry name" value="PRK11308.1"/>
    <property type="match status" value="2"/>
</dbReference>
<dbReference type="Proteomes" id="UP001205906">
    <property type="component" value="Unassembled WGS sequence"/>
</dbReference>
<dbReference type="InterPro" id="IPR003593">
    <property type="entry name" value="AAA+_ATPase"/>
</dbReference>
<dbReference type="SMART" id="SM00382">
    <property type="entry name" value="AAA"/>
    <property type="match status" value="2"/>
</dbReference>
<reference evidence="6 7" key="1">
    <citation type="submission" date="2022-06" db="EMBL/GenBank/DDBJ databases">
        <title>Mesorhizobium sp. strain RP14 Genome sequencing and assembly.</title>
        <authorList>
            <person name="Kim I."/>
        </authorList>
    </citation>
    <scope>NUCLEOTIDE SEQUENCE [LARGE SCALE GENOMIC DNA]</scope>
    <source>
        <strain evidence="7">RP14(2022)</strain>
    </source>
</reference>
<keyword evidence="4 6" id="KW-0067">ATP-binding</keyword>
<dbReference type="PANTHER" id="PTHR43776:SF7">
    <property type="entry name" value="D,D-DIPEPTIDE TRANSPORT ATP-BINDING PROTEIN DDPF-RELATED"/>
    <property type="match status" value="1"/>
</dbReference>
<dbReference type="EMBL" id="JAMXQS010000004">
    <property type="protein sequence ID" value="MCO6050108.1"/>
    <property type="molecule type" value="Genomic_DNA"/>
</dbReference>
<dbReference type="InterPro" id="IPR027417">
    <property type="entry name" value="P-loop_NTPase"/>
</dbReference>
<evidence type="ECO:0000256" key="4">
    <source>
        <dbReference type="ARBA" id="ARBA00022840"/>
    </source>
</evidence>
<organism evidence="6 7">
    <name type="scientific">Mesorhizobium liriopis</name>
    <dbReference type="NCBI Taxonomy" id="2953882"/>
    <lineage>
        <taxon>Bacteria</taxon>
        <taxon>Pseudomonadati</taxon>
        <taxon>Pseudomonadota</taxon>
        <taxon>Alphaproteobacteria</taxon>
        <taxon>Hyphomicrobiales</taxon>
        <taxon>Phyllobacteriaceae</taxon>
        <taxon>Mesorhizobium</taxon>
    </lineage>
</organism>
<feature type="domain" description="ABC transporter" evidence="5">
    <location>
        <begin position="267"/>
        <end position="518"/>
    </location>
</feature>
<dbReference type="RefSeq" id="WP_252818420.1">
    <property type="nucleotide sequence ID" value="NZ_JAMXQS010000004.1"/>
</dbReference>
<dbReference type="PROSITE" id="PS00211">
    <property type="entry name" value="ABC_TRANSPORTER_1"/>
    <property type="match status" value="1"/>
</dbReference>
<name>A0ABT1C6K1_9HYPH</name>
<feature type="domain" description="ABC transporter" evidence="5">
    <location>
        <begin position="4"/>
        <end position="246"/>
    </location>
</feature>
<evidence type="ECO:0000259" key="5">
    <source>
        <dbReference type="PROSITE" id="PS50893"/>
    </source>
</evidence>